<feature type="signal peptide" evidence="3">
    <location>
        <begin position="1"/>
        <end position="16"/>
    </location>
</feature>
<dbReference type="PANTHER" id="PTHR23259">
    <property type="entry name" value="RIDDLE"/>
    <property type="match status" value="1"/>
</dbReference>
<proteinExistence type="predicted"/>
<dbReference type="InterPro" id="IPR002919">
    <property type="entry name" value="TIL_dom"/>
</dbReference>
<evidence type="ECO:0000256" key="1">
    <source>
        <dbReference type="ARBA" id="ARBA00022690"/>
    </source>
</evidence>
<dbReference type="InterPro" id="IPR051368">
    <property type="entry name" value="SerProtInhib-TIL_Domain"/>
</dbReference>
<evidence type="ECO:0000256" key="2">
    <source>
        <dbReference type="ARBA" id="ARBA00023157"/>
    </source>
</evidence>
<dbReference type="HOGENOM" id="CLU_164979_0_0_1"/>
<dbReference type="PhylomeDB" id="B4JWP1"/>
<dbReference type="PANTHER" id="PTHR23259:SF70">
    <property type="entry name" value="ACCESSORY GLAND PROTEIN ACP62F-RELATED"/>
    <property type="match status" value="1"/>
</dbReference>
<protein>
    <submittedName>
        <fullName evidence="5">GH23083</fullName>
    </submittedName>
</protein>
<dbReference type="EMBL" id="CH916375">
    <property type="protein sequence ID" value="EDV98379.1"/>
    <property type="molecule type" value="Genomic_DNA"/>
</dbReference>
<dbReference type="OrthoDB" id="671595at2759"/>
<feature type="chain" id="PRO_5002813103" evidence="3">
    <location>
        <begin position="17"/>
        <end position="113"/>
    </location>
</feature>
<dbReference type="Proteomes" id="UP000001070">
    <property type="component" value="Unassembled WGS sequence"/>
</dbReference>
<gene>
    <name evidence="5" type="primary">Dgri\GH23083</name>
    <name evidence="5" type="ORF">Dgri_GH23083</name>
</gene>
<evidence type="ECO:0000256" key="3">
    <source>
        <dbReference type="SAM" id="SignalP"/>
    </source>
</evidence>
<organism evidence="6">
    <name type="scientific">Drosophila grimshawi</name>
    <name type="common">Hawaiian fruit fly</name>
    <name type="synonym">Idiomyia grimshawi</name>
    <dbReference type="NCBI Taxonomy" id="7222"/>
    <lineage>
        <taxon>Eukaryota</taxon>
        <taxon>Metazoa</taxon>
        <taxon>Ecdysozoa</taxon>
        <taxon>Arthropoda</taxon>
        <taxon>Hexapoda</taxon>
        <taxon>Insecta</taxon>
        <taxon>Pterygota</taxon>
        <taxon>Neoptera</taxon>
        <taxon>Endopterygota</taxon>
        <taxon>Diptera</taxon>
        <taxon>Brachycera</taxon>
        <taxon>Muscomorpha</taxon>
        <taxon>Ephydroidea</taxon>
        <taxon>Drosophilidae</taxon>
        <taxon>Drosophila</taxon>
        <taxon>Hawaiian Drosophila</taxon>
    </lineage>
</organism>
<dbReference type="CDD" id="cd19941">
    <property type="entry name" value="TIL"/>
    <property type="match status" value="1"/>
</dbReference>
<dbReference type="GO" id="GO:0030414">
    <property type="term" value="F:peptidase inhibitor activity"/>
    <property type="evidence" value="ECO:0007669"/>
    <property type="project" value="UniProtKB-KW"/>
</dbReference>
<sequence>MLLFWLLAYNQLWAYGANVVLDDYTNPNPERRKLIWNPFPDSCGHNATSVRCGGVCHETCTYKSISQFCVYACGVPCICNPGYIFSEQDLRCILRSDCPPGVQQLVDWHRVFH</sequence>
<dbReference type="KEGG" id="dgr:6569057"/>
<reference evidence="5 6" key="1">
    <citation type="journal article" date="2007" name="Nature">
        <title>Evolution of genes and genomes on the Drosophila phylogeny.</title>
        <authorList>
            <consortium name="Drosophila 12 Genomes Consortium"/>
            <person name="Clark A.G."/>
            <person name="Eisen M.B."/>
            <person name="Smith D.R."/>
            <person name="Bergman C.M."/>
            <person name="Oliver B."/>
            <person name="Markow T.A."/>
            <person name="Kaufman T.C."/>
            <person name="Kellis M."/>
            <person name="Gelbart W."/>
            <person name="Iyer V.N."/>
            <person name="Pollard D.A."/>
            <person name="Sackton T.B."/>
            <person name="Larracuente A.M."/>
            <person name="Singh N.D."/>
            <person name="Abad J.P."/>
            <person name="Abt D.N."/>
            <person name="Adryan B."/>
            <person name="Aguade M."/>
            <person name="Akashi H."/>
            <person name="Anderson W.W."/>
            <person name="Aquadro C.F."/>
            <person name="Ardell D.H."/>
            <person name="Arguello R."/>
            <person name="Artieri C.G."/>
            <person name="Barbash D.A."/>
            <person name="Barker D."/>
            <person name="Barsanti P."/>
            <person name="Batterham P."/>
            <person name="Batzoglou S."/>
            <person name="Begun D."/>
            <person name="Bhutkar A."/>
            <person name="Blanco E."/>
            <person name="Bosak S.A."/>
            <person name="Bradley R.K."/>
            <person name="Brand A.D."/>
            <person name="Brent M.R."/>
            <person name="Brooks A.N."/>
            <person name="Brown R.H."/>
            <person name="Butlin R.K."/>
            <person name="Caggese C."/>
            <person name="Calvi B.R."/>
            <person name="Bernardo de Carvalho A."/>
            <person name="Caspi A."/>
            <person name="Castrezana S."/>
            <person name="Celniker S.E."/>
            <person name="Chang J.L."/>
            <person name="Chapple C."/>
            <person name="Chatterji S."/>
            <person name="Chinwalla A."/>
            <person name="Civetta A."/>
            <person name="Clifton S.W."/>
            <person name="Comeron J.M."/>
            <person name="Costello J.C."/>
            <person name="Coyne J.A."/>
            <person name="Daub J."/>
            <person name="David R.G."/>
            <person name="Delcher A.L."/>
            <person name="Delehaunty K."/>
            <person name="Do C.B."/>
            <person name="Ebling H."/>
            <person name="Edwards K."/>
            <person name="Eickbush T."/>
            <person name="Evans J.D."/>
            <person name="Filipski A."/>
            <person name="Findeiss S."/>
            <person name="Freyhult E."/>
            <person name="Fulton L."/>
            <person name="Fulton R."/>
            <person name="Garcia A.C."/>
            <person name="Gardiner A."/>
            <person name="Garfield D.A."/>
            <person name="Garvin B.E."/>
            <person name="Gibson G."/>
            <person name="Gilbert D."/>
            <person name="Gnerre S."/>
            <person name="Godfrey J."/>
            <person name="Good R."/>
            <person name="Gotea V."/>
            <person name="Gravely B."/>
            <person name="Greenberg A.J."/>
            <person name="Griffiths-Jones S."/>
            <person name="Gross S."/>
            <person name="Guigo R."/>
            <person name="Gustafson E.A."/>
            <person name="Haerty W."/>
            <person name="Hahn M.W."/>
            <person name="Halligan D.L."/>
            <person name="Halpern A.L."/>
            <person name="Halter G.M."/>
            <person name="Han M.V."/>
            <person name="Heger A."/>
            <person name="Hillier L."/>
            <person name="Hinrichs A.S."/>
            <person name="Holmes I."/>
            <person name="Hoskins R.A."/>
            <person name="Hubisz M.J."/>
            <person name="Hultmark D."/>
            <person name="Huntley M.A."/>
            <person name="Jaffe D.B."/>
            <person name="Jagadeeshan S."/>
            <person name="Jeck W.R."/>
            <person name="Johnson J."/>
            <person name="Jones C.D."/>
            <person name="Jordan W.C."/>
            <person name="Karpen G.H."/>
            <person name="Kataoka E."/>
            <person name="Keightley P.D."/>
            <person name="Kheradpour P."/>
            <person name="Kirkness E.F."/>
            <person name="Koerich L.B."/>
            <person name="Kristiansen K."/>
            <person name="Kudrna D."/>
            <person name="Kulathinal R.J."/>
            <person name="Kumar S."/>
            <person name="Kwok R."/>
            <person name="Lander E."/>
            <person name="Langley C.H."/>
            <person name="Lapoint R."/>
            <person name="Lazzaro B.P."/>
            <person name="Lee S.J."/>
            <person name="Levesque L."/>
            <person name="Li R."/>
            <person name="Lin C.F."/>
            <person name="Lin M.F."/>
            <person name="Lindblad-Toh K."/>
            <person name="Llopart A."/>
            <person name="Long M."/>
            <person name="Low L."/>
            <person name="Lozovsky E."/>
            <person name="Lu J."/>
            <person name="Luo M."/>
            <person name="Machado C.A."/>
            <person name="Makalowski W."/>
            <person name="Marzo M."/>
            <person name="Matsuda M."/>
            <person name="Matzkin L."/>
            <person name="McAllister B."/>
            <person name="McBride C.S."/>
            <person name="McKernan B."/>
            <person name="McKernan K."/>
            <person name="Mendez-Lago M."/>
            <person name="Minx P."/>
            <person name="Mollenhauer M.U."/>
            <person name="Montooth K."/>
            <person name="Mount S.M."/>
            <person name="Mu X."/>
            <person name="Myers E."/>
            <person name="Negre B."/>
            <person name="Newfeld S."/>
            <person name="Nielsen R."/>
            <person name="Noor M.A."/>
            <person name="O'Grady P."/>
            <person name="Pachter L."/>
            <person name="Papaceit M."/>
            <person name="Parisi M.J."/>
            <person name="Parisi M."/>
            <person name="Parts L."/>
            <person name="Pedersen J.S."/>
            <person name="Pesole G."/>
            <person name="Phillippy A.M."/>
            <person name="Ponting C.P."/>
            <person name="Pop M."/>
            <person name="Porcelli D."/>
            <person name="Powell J.R."/>
            <person name="Prohaska S."/>
            <person name="Pruitt K."/>
            <person name="Puig M."/>
            <person name="Quesneville H."/>
            <person name="Ram K.R."/>
            <person name="Rand D."/>
            <person name="Rasmussen M.D."/>
            <person name="Reed L.K."/>
            <person name="Reenan R."/>
            <person name="Reily A."/>
            <person name="Remington K.A."/>
            <person name="Rieger T.T."/>
            <person name="Ritchie M.G."/>
            <person name="Robin C."/>
            <person name="Rogers Y.H."/>
            <person name="Rohde C."/>
            <person name="Rozas J."/>
            <person name="Rubenfield M.J."/>
            <person name="Ruiz A."/>
            <person name="Russo S."/>
            <person name="Salzberg S.L."/>
            <person name="Sanchez-Gracia A."/>
            <person name="Saranga D.J."/>
            <person name="Sato H."/>
            <person name="Schaeffer S.W."/>
            <person name="Schatz M.C."/>
            <person name="Schlenke T."/>
            <person name="Schwartz R."/>
            <person name="Segarra C."/>
            <person name="Singh R.S."/>
            <person name="Sirot L."/>
            <person name="Sirota M."/>
            <person name="Sisneros N.B."/>
            <person name="Smith C.D."/>
            <person name="Smith T.F."/>
            <person name="Spieth J."/>
            <person name="Stage D.E."/>
            <person name="Stark A."/>
            <person name="Stephan W."/>
            <person name="Strausberg R.L."/>
            <person name="Strempel S."/>
            <person name="Sturgill D."/>
            <person name="Sutton G."/>
            <person name="Sutton G.G."/>
            <person name="Tao W."/>
            <person name="Teichmann S."/>
            <person name="Tobari Y.N."/>
            <person name="Tomimura Y."/>
            <person name="Tsolas J.M."/>
            <person name="Valente V.L."/>
            <person name="Venter E."/>
            <person name="Venter J.C."/>
            <person name="Vicario S."/>
            <person name="Vieira F.G."/>
            <person name="Vilella A.J."/>
            <person name="Villasante A."/>
            <person name="Walenz B."/>
            <person name="Wang J."/>
            <person name="Wasserman M."/>
            <person name="Watts T."/>
            <person name="Wilson D."/>
            <person name="Wilson R.K."/>
            <person name="Wing R.A."/>
            <person name="Wolfner M.F."/>
            <person name="Wong A."/>
            <person name="Wong G.K."/>
            <person name="Wu C.I."/>
            <person name="Wu G."/>
            <person name="Yamamoto D."/>
            <person name="Yang H.P."/>
            <person name="Yang S.P."/>
            <person name="Yorke J.A."/>
            <person name="Yoshida K."/>
            <person name="Zdobnov E."/>
            <person name="Zhang P."/>
            <person name="Zhang Y."/>
            <person name="Zimin A.V."/>
            <person name="Baldwin J."/>
            <person name="Abdouelleil A."/>
            <person name="Abdulkadir J."/>
            <person name="Abebe A."/>
            <person name="Abera B."/>
            <person name="Abreu J."/>
            <person name="Acer S.C."/>
            <person name="Aftuck L."/>
            <person name="Alexander A."/>
            <person name="An P."/>
            <person name="Anderson E."/>
            <person name="Anderson S."/>
            <person name="Arachi H."/>
            <person name="Azer M."/>
            <person name="Bachantsang P."/>
            <person name="Barry A."/>
            <person name="Bayul T."/>
            <person name="Berlin A."/>
            <person name="Bessette D."/>
            <person name="Bloom T."/>
            <person name="Blye J."/>
            <person name="Boguslavskiy L."/>
            <person name="Bonnet C."/>
            <person name="Boukhgalter B."/>
            <person name="Bourzgui I."/>
            <person name="Brown A."/>
            <person name="Cahill P."/>
            <person name="Channer S."/>
            <person name="Cheshatsang Y."/>
            <person name="Chuda L."/>
            <person name="Citroen M."/>
            <person name="Collymore A."/>
            <person name="Cooke P."/>
            <person name="Costello M."/>
            <person name="D'Aco K."/>
            <person name="Daza R."/>
            <person name="De Haan G."/>
            <person name="DeGray S."/>
            <person name="DeMaso C."/>
            <person name="Dhargay N."/>
            <person name="Dooley K."/>
            <person name="Dooley E."/>
            <person name="Doricent M."/>
            <person name="Dorje P."/>
            <person name="Dorjee K."/>
            <person name="Dupes A."/>
            <person name="Elong R."/>
            <person name="Falk J."/>
            <person name="Farina A."/>
            <person name="Faro S."/>
            <person name="Ferguson D."/>
            <person name="Fisher S."/>
            <person name="Foley C.D."/>
            <person name="Franke A."/>
            <person name="Friedrich D."/>
            <person name="Gadbois L."/>
            <person name="Gearin G."/>
            <person name="Gearin C.R."/>
            <person name="Giannoukos G."/>
            <person name="Goode T."/>
            <person name="Graham J."/>
            <person name="Grandbois E."/>
            <person name="Grewal S."/>
            <person name="Gyaltsen K."/>
            <person name="Hafez N."/>
            <person name="Hagos B."/>
            <person name="Hall J."/>
            <person name="Henson C."/>
            <person name="Hollinger A."/>
            <person name="Honan T."/>
            <person name="Huard M.D."/>
            <person name="Hughes L."/>
            <person name="Hurhula B."/>
            <person name="Husby M.E."/>
            <person name="Kamat A."/>
            <person name="Kanga B."/>
            <person name="Kashin S."/>
            <person name="Khazanovich D."/>
            <person name="Kisner P."/>
            <person name="Lance K."/>
            <person name="Lara M."/>
            <person name="Lee W."/>
            <person name="Lennon N."/>
            <person name="Letendre F."/>
            <person name="LeVine R."/>
            <person name="Lipovsky A."/>
            <person name="Liu X."/>
            <person name="Liu J."/>
            <person name="Liu S."/>
            <person name="Lokyitsang T."/>
            <person name="Lokyitsang Y."/>
            <person name="Lubonja R."/>
            <person name="Lui A."/>
            <person name="MacDonald P."/>
            <person name="Magnisalis V."/>
            <person name="Maru K."/>
            <person name="Matthews C."/>
            <person name="McCusker W."/>
            <person name="McDonough S."/>
            <person name="Mehta T."/>
            <person name="Meldrim J."/>
            <person name="Meneus L."/>
            <person name="Mihai O."/>
            <person name="Mihalev A."/>
            <person name="Mihova T."/>
            <person name="Mittelman R."/>
            <person name="Mlenga V."/>
            <person name="Montmayeur A."/>
            <person name="Mulrain L."/>
            <person name="Navidi A."/>
            <person name="Naylor J."/>
            <person name="Negash T."/>
            <person name="Nguyen T."/>
            <person name="Nguyen N."/>
            <person name="Nicol R."/>
            <person name="Norbu C."/>
            <person name="Norbu N."/>
            <person name="Novod N."/>
            <person name="O'Neill B."/>
            <person name="Osman S."/>
            <person name="Markiewicz E."/>
            <person name="Oyono O.L."/>
            <person name="Patti C."/>
            <person name="Phunkhang P."/>
            <person name="Pierre F."/>
            <person name="Priest M."/>
            <person name="Raghuraman S."/>
            <person name="Rege F."/>
            <person name="Reyes R."/>
            <person name="Rise C."/>
            <person name="Rogov P."/>
            <person name="Ross K."/>
            <person name="Ryan E."/>
            <person name="Settipalli S."/>
            <person name="Shea T."/>
            <person name="Sherpa N."/>
            <person name="Shi L."/>
            <person name="Shih D."/>
            <person name="Sparrow T."/>
            <person name="Spaulding J."/>
            <person name="Stalker J."/>
            <person name="Stange-Thomann N."/>
            <person name="Stavropoulos S."/>
            <person name="Stone C."/>
            <person name="Strader C."/>
            <person name="Tesfaye S."/>
            <person name="Thomson T."/>
            <person name="Thoulutsang Y."/>
            <person name="Thoulutsang D."/>
            <person name="Topham K."/>
            <person name="Topping I."/>
            <person name="Tsamla T."/>
            <person name="Vassiliev H."/>
            <person name="Vo A."/>
            <person name="Wangchuk T."/>
            <person name="Wangdi T."/>
            <person name="Weiand M."/>
            <person name="Wilkinson J."/>
            <person name="Wilson A."/>
            <person name="Yadav S."/>
            <person name="Young G."/>
            <person name="Yu Q."/>
            <person name="Zembek L."/>
            <person name="Zhong D."/>
            <person name="Zimmer A."/>
            <person name="Zwirko Z."/>
            <person name="Jaffe D.B."/>
            <person name="Alvarez P."/>
            <person name="Brockman W."/>
            <person name="Butler J."/>
            <person name="Chin C."/>
            <person name="Gnerre S."/>
            <person name="Grabherr M."/>
            <person name="Kleber M."/>
            <person name="Mauceli E."/>
            <person name="MacCallum I."/>
        </authorList>
    </citation>
    <scope>NUCLEOTIDE SEQUENCE [LARGE SCALE GENOMIC DNA]</scope>
    <source>
        <strain evidence="6">Tucson 15287-2541.00</strain>
    </source>
</reference>
<dbReference type="AlphaFoldDB" id="B4JWP1"/>
<keyword evidence="1" id="KW-0646">Protease inhibitor</keyword>
<feature type="domain" description="TIL" evidence="4">
    <location>
        <begin position="43"/>
        <end position="98"/>
    </location>
</feature>
<evidence type="ECO:0000259" key="4">
    <source>
        <dbReference type="Pfam" id="PF01826"/>
    </source>
</evidence>
<keyword evidence="6" id="KW-1185">Reference proteome</keyword>
<dbReference type="SUPFAM" id="SSF57567">
    <property type="entry name" value="Serine protease inhibitors"/>
    <property type="match status" value="1"/>
</dbReference>
<keyword evidence="2" id="KW-1015">Disulfide bond</keyword>
<dbReference type="eggNOG" id="ENOG502T98Z">
    <property type="taxonomic scope" value="Eukaryota"/>
</dbReference>
<dbReference type="Gene3D" id="2.10.25.10">
    <property type="entry name" value="Laminin"/>
    <property type="match status" value="1"/>
</dbReference>
<dbReference type="InterPro" id="IPR036084">
    <property type="entry name" value="Ser_inhib-like_sf"/>
</dbReference>
<accession>B4JWP1</accession>
<evidence type="ECO:0000313" key="6">
    <source>
        <dbReference type="Proteomes" id="UP000001070"/>
    </source>
</evidence>
<dbReference type="OMA" id="KYIWNPF"/>
<keyword evidence="3" id="KW-0732">Signal</keyword>
<dbReference type="Pfam" id="PF01826">
    <property type="entry name" value="TIL"/>
    <property type="match status" value="1"/>
</dbReference>
<dbReference type="FunCoup" id="B4JWP1">
    <property type="interactions" value="3"/>
</dbReference>
<evidence type="ECO:0000313" key="5">
    <source>
        <dbReference type="EMBL" id="EDV98379.1"/>
    </source>
</evidence>
<dbReference type="InParanoid" id="B4JWP1"/>
<name>B4JWP1_DROGR</name>